<dbReference type="GO" id="GO:1905515">
    <property type="term" value="P:non-motile cilium assembly"/>
    <property type="evidence" value="ECO:0007669"/>
    <property type="project" value="TreeGrafter"/>
</dbReference>
<feature type="region of interest" description="Disordered" evidence="2">
    <location>
        <begin position="666"/>
        <end position="687"/>
    </location>
</feature>
<evidence type="ECO:0000256" key="2">
    <source>
        <dbReference type="SAM" id="MobiDB-lite"/>
    </source>
</evidence>
<dbReference type="RefSeq" id="XP_028833784.1">
    <property type="nucleotide sequence ID" value="XM_028977951.1"/>
</dbReference>
<dbReference type="CTD" id="152206"/>
<feature type="region of interest" description="Disordered" evidence="2">
    <location>
        <begin position="451"/>
        <end position="474"/>
    </location>
</feature>
<feature type="region of interest" description="Disordered" evidence="2">
    <location>
        <begin position="575"/>
        <end position="596"/>
    </location>
</feature>
<gene>
    <name evidence="3" type="primary">ccdc13</name>
</gene>
<evidence type="ECO:0000256" key="1">
    <source>
        <dbReference type="SAM" id="Coils"/>
    </source>
</evidence>
<dbReference type="Ensembl" id="ENSDCDT00010050569.1">
    <property type="protein sequence ID" value="ENSDCDP00010040689.1"/>
    <property type="gene ID" value="ENSDCDG00010025932.1"/>
</dbReference>
<accession>A0AAY4D6B6</accession>
<dbReference type="Proteomes" id="UP000694580">
    <property type="component" value="Chromosome 4"/>
</dbReference>
<reference evidence="3" key="3">
    <citation type="submission" date="2025-09" db="UniProtKB">
        <authorList>
            <consortium name="Ensembl"/>
        </authorList>
    </citation>
    <scope>IDENTIFICATION</scope>
</reference>
<dbReference type="InterPro" id="IPR038929">
    <property type="entry name" value="CCDC13"/>
</dbReference>
<keyword evidence="4" id="KW-1185">Reference proteome</keyword>
<reference evidence="3 4" key="1">
    <citation type="submission" date="2020-06" db="EMBL/GenBank/DDBJ databases">
        <authorList>
            <consortium name="Wellcome Sanger Institute Data Sharing"/>
        </authorList>
    </citation>
    <scope>NUCLEOTIDE SEQUENCE [LARGE SCALE GENOMIC DNA]</scope>
</reference>
<dbReference type="GeneID" id="114788961"/>
<dbReference type="GO" id="GO:0034451">
    <property type="term" value="C:centriolar satellite"/>
    <property type="evidence" value="ECO:0007669"/>
    <property type="project" value="TreeGrafter"/>
</dbReference>
<keyword evidence="1" id="KW-0175">Coiled coil</keyword>
<evidence type="ECO:0000313" key="4">
    <source>
        <dbReference type="Proteomes" id="UP000694580"/>
    </source>
</evidence>
<feature type="coiled-coil region" evidence="1">
    <location>
        <begin position="135"/>
        <end position="169"/>
    </location>
</feature>
<feature type="compositionally biased region" description="Polar residues" evidence="2">
    <location>
        <begin position="577"/>
        <end position="592"/>
    </location>
</feature>
<protein>
    <recommendedName>
        <fullName evidence="5">Coiled-coil domain-containing protein 13</fullName>
    </recommendedName>
</protein>
<feature type="region of interest" description="Disordered" evidence="2">
    <location>
        <begin position="29"/>
        <end position="53"/>
    </location>
</feature>
<dbReference type="GeneTree" id="ENSGT00390000000596"/>
<dbReference type="PANTHER" id="PTHR31935">
    <property type="entry name" value="COILED-COIL DOMAIN-CONTAINING PROTEIN 13"/>
    <property type="match status" value="1"/>
</dbReference>
<dbReference type="GO" id="GO:0031122">
    <property type="term" value="P:cytoplasmic microtubule organization"/>
    <property type="evidence" value="ECO:0007669"/>
    <property type="project" value="TreeGrafter"/>
</dbReference>
<feature type="coiled-coil region" evidence="1">
    <location>
        <begin position="194"/>
        <end position="228"/>
    </location>
</feature>
<name>A0AAY4D6B6_9TELE</name>
<evidence type="ECO:0008006" key="5">
    <source>
        <dbReference type="Google" id="ProtNLM"/>
    </source>
</evidence>
<dbReference type="PANTHER" id="PTHR31935:SF1">
    <property type="entry name" value="COILED-COIL DOMAIN-CONTAINING PROTEIN 13"/>
    <property type="match status" value="1"/>
</dbReference>
<proteinExistence type="predicted"/>
<dbReference type="AlphaFoldDB" id="A0AAY4D6B6"/>
<organism evidence="3 4">
    <name type="scientific">Denticeps clupeoides</name>
    <name type="common">denticle herring</name>
    <dbReference type="NCBI Taxonomy" id="299321"/>
    <lineage>
        <taxon>Eukaryota</taxon>
        <taxon>Metazoa</taxon>
        <taxon>Chordata</taxon>
        <taxon>Craniata</taxon>
        <taxon>Vertebrata</taxon>
        <taxon>Euteleostomi</taxon>
        <taxon>Actinopterygii</taxon>
        <taxon>Neopterygii</taxon>
        <taxon>Teleostei</taxon>
        <taxon>Clupei</taxon>
        <taxon>Clupeiformes</taxon>
        <taxon>Denticipitoidei</taxon>
        <taxon>Denticipitidae</taxon>
        <taxon>Denticeps</taxon>
    </lineage>
</organism>
<sequence length="687" mass="78449">MEADNDGLKEHLRLQFQALQEQQVKRLQRRHERTKERDLDSVPASSPADLLQDQDELNLSGLISYTSDDLGQRELQNEELQNQLKEFRDEKRIHKLLTEKDLKKKREEDKLALAGTSGMAGDAAATKIVELSKRNRALTVEIEHEKVKVKQMNNRIRELEKELQAASLITPQISTEKKQDLRSREKHPETNHMMISLQEKLSAAQLKMTEYRNQIQALKQELKIANKVLASEVGEDVNVQQLLSTPGSWRGRSQQILALQNRVRDLEQQLGQTSQKRQLSEVSLEEEMLGVRLHNGLQDRNLSYIRALEKDRKKALEKITEDYEVLLRDQADMKNKLEASKARNRVLSVEVKSLKSQISTLLEKGKHDDELVDALLKQHAQLQAALGRLRQQDEQRDESQQSLGMQLHSEAHRHSSLIQQLQHIISEREAKVKELEWEIQQLALKNKDPDFKAEVSSSKPMTAREERRSASARKLGHQLVASAATLPVEGSSEIRGLQTSTSSLSLLAQCTEYKTLYQAASVERDRLMELAKLQQTREEEAKQKCMDIDLRFHEERRRTVFLEQQLEKTKLDLGKTAGQQSRGVAGASSNSVSEKRLSPTRALDLGYVAQVHELNAKLSAKQHETEALRATLKSTLEAKKQDLLIYSDMMDQVKQVFLQGLQQHKQNTKQEMSLHPTASSSLHDNEG</sequence>
<feature type="compositionally biased region" description="Basic and acidic residues" evidence="2">
    <location>
        <begin position="390"/>
        <end position="399"/>
    </location>
</feature>
<feature type="coiled-coil region" evidence="1">
    <location>
        <begin position="70"/>
        <end position="97"/>
    </location>
</feature>
<reference evidence="3" key="2">
    <citation type="submission" date="2025-08" db="UniProtKB">
        <authorList>
            <consortium name="Ensembl"/>
        </authorList>
    </citation>
    <scope>IDENTIFICATION</scope>
</reference>
<evidence type="ECO:0000313" key="3">
    <source>
        <dbReference type="Ensembl" id="ENSDCDP00010040689.1"/>
    </source>
</evidence>
<feature type="coiled-coil region" evidence="1">
    <location>
        <begin position="418"/>
        <end position="445"/>
    </location>
</feature>
<feature type="region of interest" description="Disordered" evidence="2">
    <location>
        <begin position="388"/>
        <end position="407"/>
    </location>
</feature>